<keyword evidence="1" id="KW-0472">Membrane</keyword>
<keyword evidence="1" id="KW-0812">Transmembrane</keyword>
<evidence type="ECO:0000313" key="3">
    <source>
        <dbReference type="Proteomes" id="UP000005317"/>
    </source>
</evidence>
<keyword evidence="3" id="KW-1185">Reference proteome</keyword>
<protein>
    <recommendedName>
        <fullName evidence="4">CcoQ/FixQ family Cbb3-type cytochrome c oxidase assembly chaperone</fullName>
    </recommendedName>
</protein>
<reference evidence="3" key="1">
    <citation type="journal article" date="2011" name="Stand. Genomic Sci.">
        <title>Genome sequence of the filamentous, gliding Thiothrix nivea neotype strain (JP2(T)).</title>
        <authorList>
            <person name="Lapidus A."/>
            <person name="Nolan M."/>
            <person name="Lucas S."/>
            <person name="Glavina Del Rio T."/>
            <person name="Tice H."/>
            <person name="Cheng J.F."/>
            <person name="Tapia R."/>
            <person name="Han C."/>
            <person name="Goodwin L."/>
            <person name="Pitluck S."/>
            <person name="Liolios K."/>
            <person name="Pagani I."/>
            <person name="Ivanova N."/>
            <person name="Huntemann M."/>
            <person name="Mavromatis K."/>
            <person name="Mikhailova N."/>
            <person name="Pati A."/>
            <person name="Chen A."/>
            <person name="Palaniappan K."/>
            <person name="Land M."/>
            <person name="Brambilla E.M."/>
            <person name="Rohde M."/>
            <person name="Abt B."/>
            <person name="Verbarg S."/>
            <person name="Goker M."/>
            <person name="Bristow J."/>
            <person name="Eisen J.A."/>
            <person name="Markowitz V."/>
            <person name="Hugenholtz P."/>
            <person name="Kyrpides N.C."/>
            <person name="Klenk H.P."/>
            <person name="Woyke T."/>
        </authorList>
    </citation>
    <scope>NUCLEOTIDE SEQUENCE [LARGE SCALE GENOMIC DNA]</scope>
    <source>
        <strain evidence="3">ATCC 35100 / DSM 5205 / JP2</strain>
    </source>
</reference>
<gene>
    <name evidence="2" type="ORF">Thini_4124</name>
</gene>
<dbReference type="Pfam" id="PF05545">
    <property type="entry name" value="FixQ"/>
    <property type="match status" value="1"/>
</dbReference>
<name>A0A656HM59_THINJ</name>
<sequence length="60" mass="7105" precursor="true">MMDYNDFRGITTLMVMIAFLGVVWWAYSSRRKQRFDNAANSIFEDEEKQLHDASVKEVDK</sequence>
<evidence type="ECO:0000313" key="2">
    <source>
        <dbReference type="EMBL" id="EIJ36616.1"/>
    </source>
</evidence>
<feature type="transmembrane region" description="Helical" evidence="1">
    <location>
        <begin position="6"/>
        <end position="27"/>
    </location>
</feature>
<dbReference type="EMBL" id="JH651384">
    <property type="protein sequence ID" value="EIJ36616.1"/>
    <property type="molecule type" value="Genomic_DNA"/>
</dbReference>
<dbReference type="InterPro" id="IPR008621">
    <property type="entry name" value="Cbb3-typ_cyt_oxidase_comp"/>
</dbReference>
<dbReference type="RefSeq" id="WP_002710485.1">
    <property type="nucleotide sequence ID" value="NZ_JH651384.1"/>
</dbReference>
<evidence type="ECO:0000256" key="1">
    <source>
        <dbReference type="SAM" id="Phobius"/>
    </source>
</evidence>
<organism evidence="2 3">
    <name type="scientific">Thiothrix nivea (strain ATCC 35100 / DSM 5205 / JP2)</name>
    <dbReference type="NCBI Taxonomy" id="870187"/>
    <lineage>
        <taxon>Bacteria</taxon>
        <taxon>Pseudomonadati</taxon>
        <taxon>Pseudomonadota</taxon>
        <taxon>Gammaproteobacteria</taxon>
        <taxon>Thiotrichales</taxon>
        <taxon>Thiotrichaceae</taxon>
        <taxon>Thiothrix</taxon>
    </lineage>
</organism>
<keyword evidence="1" id="KW-1133">Transmembrane helix</keyword>
<evidence type="ECO:0008006" key="4">
    <source>
        <dbReference type="Google" id="ProtNLM"/>
    </source>
</evidence>
<dbReference type="Proteomes" id="UP000005317">
    <property type="component" value="Unassembled WGS sequence"/>
</dbReference>
<proteinExistence type="predicted"/>
<dbReference type="CDD" id="cd01324">
    <property type="entry name" value="cbb3_Oxidase_CcoQ"/>
    <property type="match status" value="1"/>
</dbReference>
<dbReference type="AlphaFoldDB" id="A0A656HM59"/>
<accession>A0A656HM59</accession>